<dbReference type="InterPro" id="IPR050155">
    <property type="entry name" value="HAD-like_hydrolase_sf"/>
</dbReference>
<dbReference type="InterPro" id="IPR006439">
    <property type="entry name" value="HAD-SF_hydro_IA"/>
</dbReference>
<keyword evidence="3" id="KW-0460">Magnesium</keyword>
<gene>
    <name evidence="5" type="ORF">FE810_00370</name>
</gene>
<dbReference type="PANTHER" id="PTHR43434:SF23">
    <property type="entry name" value="PHOSPHOGLYCOLATE PHOSPHATASE"/>
    <property type="match status" value="1"/>
</dbReference>
<proteinExistence type="predicted"/>
<dbReference type="GO" id="GO:0008967">
    <property type="term" value="F:phosphoglycolate phosphatase activity"/>
    <property type="evidence" value="ECO:0007669"/>
    <property type="project" value="TreeGrafter"/>
</dbReference>
<dbReference type="GO" id="GO:0006281">
    <property type="term" value="P:DNA repair"/>
    <property type="evidence" value="ECO:0007669"/>
    <property type="project" value="TreeGrafter"/>
</dbReference>
<dbReference type="SFLD" id="SFLDG01129">
    <property type="entry name" value="C1.5:_HAD__Beta-PGM__Phosphata"/>
    <property type="match status" value="1"/>
</dbReference>
<sequence length="221" mass="24489">MRQWQGKGVLFDLDGTLVDTAGDLHAVLNQLLVQYQRPAVSLEQIIPIGSDGIYPLLDLAFEAPLSAENKQRLRAEFIAIYQQNPPRHSRLFSGIEEVLAAFNEHHIPWGIVTNKPTKLTLPLFAKYQVLKTAKTLVCGDTLGFKKPHPAPMHHARAALNIDQGNNILYVGDAKRDIDAGIRADMHTAIAAWGYIHATVNIQDWGAGHILRAPTELLQLTI</sequence>
<dbReference type="Gene3D" id="3.40.50.1000">
    <property type="entry name" value="HAD superfamily/HAD-like"/>
    <property type="match status" value="1"/>
</dbReference>
<name>A0A5R9IVJ6_9GAMM</name>
<dbReference type="InterPro" id="IPR023214">
    <property type="entry name" value="HAD_sf"/>
</dbReference>
<dbReference type="Gene3D" id="1.10.150.240">
    <property type="entry name" value="Putative phosphatase, domain 2"/>
    <property type="match status" value="1"/>
</dbReference>
<comment type="caution">
    <text evidence="5">The sequence shown here is derived from an EMBL/GenBank/DDBJ whole genome shotgun (WGS) entry which is preliminary data.</text>
</comment>
<accession>A0A5R9IVJ6</accession>
<evidence type="ECO:0000256" key="1">
    <source>
        <dbReference type="ARBA" id="ARBA00022723"/>
    </source>
</evidence>
<evidence type="ECO:0000256" key="2">
    <source>
        <dbReference type="ARBA" id="ARBA00022801"/>
    </source>
</evidence>
<protein>
    <submittedName>
        <fullName evidence="5">HAD family hydrolase</fullName>
    </submittedName>
</protein>
<dbReference type="Proteomes" id="UP000307790">
    <property type="component" value="Unassembled WGS sequence"/>
</dbReference>
<dbReference type="PANTHER" id="PTHR43434">
    <property type="entry name" value="PHOSPHOGLYCOLATE PHOSPHATASE"/>
    <property type="match status" value="1"/>
</dbReference>
<dbReference type="AlphaFoldDB" id="A0A5R9IVJ6"/>
<keyword evidence="2 5" id="KW-0378">Hydrolase</keyword>
<keyword evidence="4" id="KW-0119">Carbohydrate metabolism</keyword>
<dbReference type="NCBIfam" id="TIGR01549">
    <property type="entry name" value="HAD-SF-IA-v1"/>
    <property type="match status" value="1"/>
</dbReference>
<dbReference type="RefSeq" id="WP_138318050.1">
    <property type="nucleotide sequence ID" value="NZ_VCBC01000001.1"/>
</dbReference>
<dbReference type="InterPro" id="IPR036412">
    <property type="entry name" value="HAD-like_sf"/>
</dbReference>
<reference evidence="5 6" key="1">
    <citation type="submission" date="2019-05" db="EMBL/GenBank/DDBJ databases">
        <title>Genome sequences of Thalassotalea litorea 1K03283.</title>
        <authorList>
            <person name="Zhang D."/>
        </authorList>
    </citation>
    <scope>NUCLEOTIDE SEQUENCE [LARGE SCALE GENOMIC DNA]</scope>
    <source>
        <strain evidence="5 6">MCCC 1K03283</strain>
    </source>
</reference>
<dbReference type="Pfam" id="PF13419">
    <property type="entry name" value="HAD_2"/>
    <property type="match status" value="1"/>
</dbReference>
<dbReference type="OrthoDB" id="9776368at2"/>
<keyword evidence="1" id="KW-0479">Metal-binding</keyword>
<evidence type="ECO:0000256" key="4">
    <source>
        <dbReference type="ARBA" id="ARBA00023277"/>
    </source>
</evidence>
<evidence type="ECO:0000313" key="6">
    <source>
        <dbReference type="Proteomes" id="UP000307790"/>
    </source>
</evidence>
<dbReference type="InterPro" id="IPR023198">
    <property type="entry name" value="PGP-like_dom2"/>
</dbReference>
<dbReference type="GO" id="GO:0046872">
    <property type="term" value="F:metal ion binding"/>
    <property type="evidence" value="ECO:0007669"/>
    <property type="project" value="UniProtKB-KW"/>
</dbReference>
<dbReference type="EMBL" id="VCBC01000001">
    <property type="protein sequence ID" value="TLU68107.1"/>
    <property type="molecule type" value="Genomic_DNA"/>
</dbReference>
<evidence type="ECO:0000256" key="3">
    <source>
        <dbReference type="ARBA" id="ARBA00022842"/>
    </source>
</evidence>
<organism evidence="5 6">
    <name type="scientific">Thalassotalea litorea</name>
    <dbReference type="NCBI Taxonomy" id="2020715"/>
    <lineage>
        <taxon>Bacteria</taxon>
        <taxon>Pseudomonadati</taxon>
        <taxon>Pseudomonadota</taxon>
        <taxon>Gammaproteobacteria</taxon>
        <taxon>Alteromonadales</taxon>
        <taxon>Colwelliaceae</taxon>
        <taxon>Thalassotalea</taxon>
    </lineage>
</organism>
<dbReference type="InterPro" id="IPR041492">
    <property type="entry name" value="HAD_2"/>
</dbReference>
<keyword evidence="6" id="KW-1185">Reference proteome</keyword>
<dbReference type="SFLD" id="SFLDG01135">
    <property type="entry name" value="C1.5.6:_HAD__Beta-PGM__Phospha"/>
    <property type="match status" value="1"/>
</dbReference>
<evidence type="ECO:0000313" key="5">
    <source>
        <dbReference type="EMBL" id="TLU68107.1"/>
    </source>
</evidence>
<dbReference type="GO" id="GO:0005829">
    <property type="term" value="C:cytosol"/>
    <property type="evidence" value="ECO:0007669"/>
    <property type="project" value="TreeGrafter"/>
</dbReference>
<dbReference type="SFLD" id="SFLDS00003">
    <property type="entry name" value="Haloacid_Dehalogenase"/>
    <property type="match status" value="1"/>
</dbReference>
<dbReference type="SUPFAM" id="SSF56784">
    <property type="entry name" value="HAD-like"/>
    <property type="match status" value="1"/>
</dbReference>